<name>A0ABS5UY01_9BIFI</name>
<evidence type="ECO:0000313" key="1">
    <source>
        <dbReference type="EMBL" id="MBT1175168.1"/>
    </source>
</evidence>
<dbReference type="RefSeq" id="WP_214376395.1">
    <property type="nucleotide sequence ID" value="NZ_JAFEJU010000004.1"/>
</dbReference>
<sequence>MEGCYWFESYCVTMTVHKPIAGELLAVPCTTADFWTNPQTDCDLLTFGPNALGDIHLLVDV</sequence>
<proteinExistence type="predicted"/>
<dbReference type="EMBL" id="JAFEJU010000004">
    <property type="protein sequence ID" value="MBT1175168.1"/>
    <property type="molecule type" value="Genomic_DNA"/>
</dbReference>
<keyword evidence="2" id="KW-1185">Reference proteome</keyword>
<evidence type="ECO:0000313" key="2">
    <source>
        <dbReference type="Proteomes" id="UP000711736"/>
    </source>
</evidence>
<comment type="caution">
    <text evidence="1">The sequence shown here is derived from an EMBL/GenBank/DDBJ whole genome shotgun (WGS) entry which is preliminary data.</text>
</comment>
<gene>
    <name evidence="1" type="ORF">JS530_06605</name>
</gene>
<reference evidence="1 2" key="1">
    <citation type="journal article" date="2021" name="Environ. Microbiol.">
        <title>Genetic insights into the dark matter of the mammalian gut microbiota through targeted genome reconstruction.</title>
        <authorList>
            <person name="Lugli G.A."/>
            <person name="Alessandri G."/>
            <person name="Milani C."/>
            <person name="Viappiani A."/>
            <person name="Fontana F."/>
            <person name="Tarracchini C."/>
            <person name="Mancabelli L."/>
            <person name="Argentini C."/>
            <person name="Ruiz L."/>
            <person name="Margolles A."/>
            <person name="van Sinderen D."/>
            <person name="Turroni F."/>
            <person name="Ventura M."/>
        </authorList>
    </citation>
    <scope>NUCLEOTIDE SEQUENCE [LARGE SCALE GENOMIC DNA]</scope>
    <source>
        <strain evidence="1 2">LC6</strain>
    </source>
</reference>
<protein>
    <submittedName>
        <fullName evidence="1">Uncharacterized protein</fullName>
    </submittedName>
</protein>
<organism evidence="1 2">
    <name type="scientific">Bifidobacterium colobi</name>
    <dbReference type="NCBI Taxonomy" id="2809026"/>
    <lineage>
        <taxon>Bacteria</taxon>
        <taxon>Bacillati</taxon>
        <taxon>Actinomycetota</taxon>
        <taxon>Actinomycetes</taxon>
        <taxon>Bifidobacteriales</taxon>
        <taxon>Bifidobacteriaceae</taxon>
        <taxon>Bifidobacterium</taxon>
    </lineage>
</organism>
<dbReference type="Proteomes" id="UP000711736">
    <property type="component" value="Unassembled WGS sequence"/>
</dbReference>
<accession>A0ABS5UY01</accession>